<proteinExistence type="inferred from homology"/>
<evidence type="ECO:0000256" key="3">
    <source>
        <dbReference type="ARBA" id="ARBA00023125"/>
    </source>
</evidence>
<dbReference type="Pfam" id="PF03466">
    <property type="entry name" value="LysR_substrate"/>
    <property type="match status" value="1"/>
</dbReference>
<dbReference type="Pfam" id="PF00126">
    <property type="entry name" value="HTH_1"/>
    <property type="match status" value="1"/>
</dbReference>
<dbReference type="OrthoDB" id="119203at2"/>
<name>F6DQY3_DESRL</name>
<dbReference type="SUPFAM" id="SSF53850">
    <property type="entry name" value="Periplasmic binding protein-like II"/>
    <property type="match status" value="1"/>
</dbReference>
<dbReference type="PANTHER" id="PTHR30419">
    <property type="entry name" value="HTH-TYPE TRANSCRIPTIONAL REGULATOR YBHD"/>
    <property type="match status" value="1"/>
</dbReference>
<dbReference type="CDD" id="cd05466">
    <property type="entry name" value="PBP2_LTTR_substrate"/>
    <property type="match status" value="1"/>
</dbReference>
<keyword evidence="2" id="KW-0805">Transcription regulation</keyword>
<keyword evidence="7" id="KW-1185">Reference proteome</keyword>
<dbReference type="RefSeq" id="WP_013840482.1">
    <property type="nucleotide sequence ID" value="NC_015589.1"/>
</dbReference>
<evidence type="ECO:0000259" key="5">
    <source>
        <dbReference type="PROSITE" id="PS50931"/>
    </source>
</evidence>
<dbReference type="Proteomes" id="UP000009234">
    <property type="component" value="Chromosome"/>
</dbReference>
<reference evidence="6 7" key="2">
    <citation type="journal article" date="2012" name="Stand. Genomic Sci.">
        <title>Complete genome sequence of the sulfate-reducing firmicute Desulfotomaculum ruminis type strain (DL(T)).</title>
        <authorList>
            <person name="Spring S."/>
            <person name="Visser M."/>
            <person name="Lu M."/>
            <person name="Copeland A."/>
            <person name="Lapidus A."/>
            <person name="Lucas S."/>
            <person name="Cheng J.F."/>
            <person name="Han C."/>
            <person name="Tapia R."/>
            <person name="Goodwin L.A."/>
            <person name="Pitluck S."/>
            <person name="Ivanova N."/>
            <person name="Land M."/>
            <person name="Hauser L."/>
            <person name="Larimer F."/>
            <person name="Rohde M."/>
            <person name="Goker M."/>
            <person name="Detter J.C."/>
            <person name="Kyrpides N.C."/>
            <person name="Woyke T."/>
            <person name="Schaap P.J."/>
            <person name="Plugge C.M."/>
            <person name="Muyzer G."/>
            <person name="Kuever J."/>
            <person name="Pereira I.A."/>
            <person name="Parshina S.N."/>
            <person name="Bernier-Latmani R."/>
            <person name="Stams A.J."/>
            <person name="Klenk H.P."/>
        </authorList>
    </citation>
    <scope>NUCLEOTIDE SEQUENCE [LARGE SCALE GENOMIC DNA]</scope>
    <source>
        <strain evidence="7">ATCC 23193 / DSM 2154 / NCIB 8452 / DL</strain>
    </source>
</reference>
<dbReference type="HOGENOM" id="CLU_039613_6_2_9"/>
<dbReference type="STRING" id="696281.Desru_0417"/>
<dbReference type="FunFam" id="1.10.10.10:FF:000001">
    <property type="entry name" value="LysR family transcriptional regulator"/>
    <property type="match status" value="1"/>
</dbReference>
<dbReference type="SUPFAM" id="SSF46785">
    <property type="entry name" value="Winged helix' DNA-binding domain"/>
    <property type="match status" value="1"/>
</dbReference>
<dbReference type="AlphaFoldDB" id="F6DQY3"/>
<evidence type="ECO:0000256" key="1">
    <source>
        <dbReference type="ARBA" id="ARBA00009437"/>
    </source>
</evidence>
<protein>
    <submittedName>
        <fullName evidence="6">Regulatory protein LysR</fullName>
    </submittedName>
</protein>
<dbReference type="Gene3D" id="1.10.10.10">
    <property type="entry name" value="Winged helix-like DNA-binding domain superfamily/Winged helix DNA-binding domain"/>
    <property type="match status" value="1"/>
</dbReference>
<dbReference type="PRINTS" id="PR00039">
    <property type="entry name" value="HTHLYSR"/>
</dbReference>
<dbReference type="PROSITE" id="PS50931">
    <property type="entry name" value="HTH_LYSR"/>
    <property type="match status" value="1"/>
</dbReference>
<dbReference type="eggNOG" id="COG0583">
    <property type="taxonomic scope" value="Bacteria"/>
</dbReference>
<evidence type="ECO:0000256" key="2">
    <source>
        <dbReference type="ARBA" id="ARBA00023015"/>
    </source>
</evidence>
<dbReference type="GO" id="GO:0003677">
    <property type="term" value="F:DNA binding"/>
    <property type="evidence" value="ECO:0007669"/>
    <property type="project" value="UniProtKB-KW"/>
</dbReference>
<reference evidence="7" key="1">
    <citation type="submission" date="2011-05" db="EMBL/GenBank/DDBJ databases">
        <title>Complete sequence of Desulfotomaculum ruminis DSM 2154.</title>
        <authorList>
            <person name="Lucas S."/>
            <person name="Copeland A."/>
            <person name="Lapidus A."/>
            <person name="Cheng J.-F."/>
            <person name="Goodwin L."/>
            <person name="Pitluck S."/>
            <person name="Lu M."/>
            <person name="Detter J.C."/>
            <person name="Han C."/>
            <person name="Tapia R."/>
            <person name="Land M."/>
            <person name="Hauser L."/>
            <person name="Kyrpides N."/>
            <person name="Ivanova N."/>
            <person name="Mikhailova N."/>
            <person name="Pagani I."/>
            <person name="Stams A.J.M."/>
            <person name="Plugge C.M."/>
            <person name="Muyzer G."/>
            <person name="Kuever J."/>
            <person name="Parshina S.N."/>
            <person name="Ivanova A.E."/>
            <person name="Nazina T.N."/>
            <person name="Brambilla E."/>
            <person name="Spring S."/>
            <person name="Klenk H.-P."/>
            <person name="Woyke T."/>
        </authorList>
    </citation>
    <scope>NUCLEOTIDE SEQUENCE [LARGE SCALE GENOMIC DNA]</scope>
    <source>
        <strain evidence="7">ATCC 23193 / DSM 2154 / NCIB 8452 / DL</strain>
    </source>
</reference>
<dbReference type="InterPro" id="IPR000847">
    <property type="entry name" value="LysR_HTH_N"/>
</dbReference>
<dbReference type="Gene3D" id="3.40.190.290">
    <property type="match status" value="1"/>
</dbReference>
<accession>F6DQY3</accession>
<keyword evidence="4" id="KW-0804">Transcription</keyword>
<dbReference type="GO" id="GO:0003700">
    <property type="term" value="F:DNA-binding transcription factor activity"/>
    <property type="evidence" value="ECO:0007669"/>
    <property type="project" value="InterPro"/>
</dbReference>
<dbReference type="GO" id="GO:0005829">
    <property type="term" value="C:cytosol"/>
    <property type="evidence" value="ECO:0007669"/>
    <property type="project" value="TreeGrafter"/>
</dbReference>
<organism evidence="6 7">
    <name type="scientific">Desulforamulus ruminis (strain ATCC 23193 / DSM 2154 / NCIMB 8452 / DL)</name>
    <name type="common">Desulfotomaculum ruminis</name>
    <dbReference type="NCBI Taxonomy" id="696281"/>
    <lineage>
        <taxon>Bacteria</taxon>
        <taxon>Bacillati</taxon>
        <taxon>Bacillota</taxon>
        <taxon>Clostridia</taxon>
        <taxon>Eubacteriales</taxon>
        <taxon>Peptococcaceae</taxon>
        <taxon>Desulforamulus</taxon>
    </lineage>
</organism>
<dbReference type="InterPro" id="IPR036390">
    <property type="entry name" value="WH_DNA-bd_sf"/>
</dbReference>
<dbReference type="InterPro" id="IPR036388">
    <property type="entry name" value="WH-like_DNA-bd_sf"/>
</dbReference>
<evidence type="ECO:0000313" key="6">
    <source>
        <dbReference type="EMBL" id="AEG58707.1"/>
    </source>
</evidence>
<dbReference type="InterPro" id="IPR005119">
    <property type="entry name" value="LysR_subst-bd"/>
</dbReference>
<sequence>MRLEQLYYLVEIYQSKTISLAAERAHISQPALSAAISKLEDELGVHLLKRTNHGVSPTEIGETIIQKAKEIIESVEEIKQIAKSNDLELNGNISIAVEPGVNITIMPEVLTNFKYNHPKVNIFIKVGESNNILRDIQSGKADFGVILKTDELIQAKDVKLRELFVDELVLIVGKQSPISGKESITLKEAMSQPIVLYNTEYVTNCGISSILRKHGDLDVLFRVDNLEMLEKVLLHRDCAAFIPRFMAEEYGRSNEIVTVPISDVPLDITIAIIWSNRHHLSMVEKELIKGIKSTCCDVN</sequence>
<evidence type="ECO:0000256" key="4">
    <source>
        <dbReference type="ARBA" id="ARBA00023163"/>
    </source>
</evidence>
<dbReference type="KEGG" id="dru:Desru_0417"/>
<keyword evidence="3" id="KW-0238">DNA-binding</keyword>
<evidence type="ECO:0000313" key="7">
    <source>
        <dbReference type="Proteomes" id="UP000009234"/>
    </source>
</evidence>
<gene>
    <name evidence="6" type="ordered locus">Desru_0417</name>
</gene>
<dbReference type="EMBL" id="CP002780">
    <property type="protein sequence ID" value="AEG58707.1"/>
    <property type="molecule type" value="Genomic_DNA"/>
</dbReference>
<comment type="similarity">
    <text evidence="1">Belongs to the LysR transcriptional regulatory family.</text>
</comment>
<feature type="domain" description="HTH lysR-type" evidence="5">
    <location>
        <begin position="1"/>
        <end position="58"/>
    </location>
</feature>
<dbReference type="InterPro" id="IPR050950">
    <property type="entry name" value="HTH-type_LysR_regulators"/>
</dbReference>